<dbReference type="SUPFAM" id="SSF50156">
    <property type="entry name" value="PDZ domain-like"/>
    <property type="match status" value="1"/>
</dbReference>
<accession>A0A9W8UH57</accession>
<dbReference type="RefSeq" id="XP_056048763.1">
    <property type="nucleotide sequence ID" value="XM_056195101.1"/>
</dbReference>
<dbReference type="Gene3D" id="1.10.390.10">
    <property type="entry name" value="Neutral Protease Domain 2"/>
    <property type="match status" value="1"/>
</dbReference>
<dbReference type="InterPro" id="IPR036034">
    <property type="entry name" value="PDZ_sf"/>
</dbReference>
<dbReference type="SUPFAM" id="SSF55486">
    <property type="entry name" value="Metalloproteases ('zincins'), catalytic domain"/>
    <property type="match status" value="1"/>
</dbReference>
<evidence type="ECO:0008006" key="3">
    <source>
        <dbReference type="Google" id="ProtNLM"/>
    </source>
</evidence>
<dbReference type="AlphaFoldDB" id="A0A9W8UH57"/>
<organism evidence="1 2">
    <name type="scientific">Akanthomyces muscarius</name>
    <name type="common">Entomopathogenic fungus</name>
    <name type="synonym">Lecanicillium muscarium</name>
    <dbReference type="NCBI Taxonomy" id="2231603"/>
    <lineage>
        <taxon>Eukaryota</taxon>
        <taxon>Fungi</taxon>
        <taxon>Dikarya</taxon>
        <taxon>Ascomycota</taxon>
        <taxon>Pezizomycotina</taxon>
        <taxon>Sordariomycetes</taxon>
        <taxon>Hypocreomycetidae</taxon>
        <taxon>Hypocreales</taxon>
        <taxon>Cordycipitaceae</taxon>
        <taxon>Akanthomyces</taxon>
    </lineage>
</organism>
<gene>
    <name evidence="1" type="ORF">LMH87_003953</name>
</gene>
<evidence type="ECO:0000313" key="2">
    <source>
        <dbReference type="Proteomes" id="UP001144673"/>
    </source>
</evidence>
<dbReference type="InterPro" id="IPR027268">
    <property type="entry name" value="Peptidase_M4/M1_CTD_sf"/>
</dbReference>
<dbReference type="GeneID" id="80891112"/>
<dbReference type="EMBL" id="JAJHUN010000011">
    <property type="protein sequence ID" value="KAJ4145093.1"/>
    <property type="molecule type" value="Genomic_DNA"/>
</dbReference>
<comment type="caution">
    <text evidence="1">The sequence shown here is derived from an EMBL/GenBank/DDBJ whole genome shotgun (WGS) entry which is preliminary data.</text>
</comment>
<dbReference type="KEGG" id="amus:LMH87_003953"/>
<protein>
    <recommendedName>
        <fullName evidence="3">Peptidase M61 catalytic domain-containing protein</fullName>
    </recommendedName>
</protein>
<keyword evidence="2" id="KW-1185">Reference proteome</keyword>
<reference evidence="1" key="1">
    <citation type="journal article" date="2023" name="Access Microbiol">
        <title>De-novo genome assembly for Akanthomyces muscarius, a biocontrol agent of insect agricultural pests.</title>
        <authorList>
            <person name="Erdos Z."/>
            <person name="Studholme D.J."/>
            <person name="Raymond B."/>
            <person name="Sharma M."/>
        </authorList>
    </citation>
    <scope>NUCLEOTIDE SEQUENCE</scope>
    <source>
        <strain evidence="1">Ve6</strain>
    </source>
</reference>
<evidence type="ECO:0000313" key="1">
    <source>
        <dbReference type="EMBL" id="KAJ4145093.1"/>
    </source>
</evidence>
<dbReference type="Proteomes" id="UP001144673">
    <property type="component" value="Chromosome 2"/>
</dbReference>
<name>A0A9W8UH57_AKAMU</name>
<sequence>MELPTAPQHLHFIYTQWKQKGNMAMPNYSILIQPHCDSEGLCRLSISLTLDSPARKAHDVLCEFAPDVQGVPTHNYTKENLSAVDAAGHLNLSCVPRGGAALSNHVWVVERDTVGPVALQLEVLPKLVDAKTPVGPQVDLRRDQGGLLGSGGWFLPSIPRQERFLFSVQWDLSRVTAGTRACWSYGEGPERTEQEGPLPLLLNSLFMVGPVNSQRVEHGSAVWSTVYWIGDLPDYLGPVKDFSKHMVPYAYSAFEDEMENYSIFIRKSLKGYVGNNFASSLLLQYSDERGKVDDADLISILTHELMHNWLYLGSNPGESQNMWYIEGIAQFYAVFLPVRAGFRKADYFRRVMSQFLCAYYTNPLIEVPLRETEGAFYSDPSAQWTPYMRGFVYLLLVDASLRQASSASARRQNPIDDVVMSLTRRNRQVADKQYQTLIDGGTLHLSSDFTFPVAEYLFMLRPVEQEVFELGFNAKSLRSGVVEGVLARSRAALAGLQNGDVIQHFSRVSVALMDSQKTVSFSVTRVGQDKEIKGEFRPRSFDKVCSFQAVRVDHSTAFP</sequence>
<proteinExistence type="predicted"/>